<protein>
    <submittedName>
        <fullName evidence="2">Uncharacterized protein</fullName>
    </submittedName>
</protein>
<dbReference type="FunFam" id="3.40.720.10:FF:000017">
    <property type="entry name" value="Predicted protein"/>
    <property type="match status" value="1"/>
</dbReference>
<proteinExistence type="predicted"/>
<dbReference type="Gene3D" id="3.40.720.10">
    <property type="entry name" value="Alkaline Phosphatase, subunit A"/>
    <property type="match status" value="1"/>
</dbReference>
<sequence>MRSLVIYLSLFVITILLSGHFWDWYRYRVDTFKMECACNKSSGKTAEDIGIVATYKVDSTDSIPSVCEFPRVDPFEPSVVKIAGVDKQTATCEGMYLSDLTYIDGHTLKVNTSMVEDYLNVSDFQHCKYRSIFRHITNDNSFKYGEWSKPFKDKVDLPKDAEFLKVECMKNTSELISKTFYYLVPRHEELEEFDLLNLKKRQAMSLPKETLNVIMIGLDTLPRHQLIRACNKTYSYLMNSFKSFDLTLHSQVGLNTFPNFLPLFGGLSYDEIAKWWSDKYYLDNIDLLWGTFEKAGYRTLYTEDFPGIGAFNYQRKGFRFPFARYNTRPLILAIYDDKDLMKQRWWYCYGNQPEMKFLLNYVSKFLDTFSDKPVFAVAMLSKPSHDHVNEVKMIDEYVYNFYHYLNQKGHMNRSLVISFSDHGVRWGPLRNAKNGNFDSRTPYTILTFPDWFLKKYPDVAANLEVNSRRLTSHFDTHATLLDLLYFKSNLTPQVASLRHGISLFEKIPWDRTCKDASIPLEYCMCGYTGLEELNITSNMSMTLSNLVVKAINSKTDKKACAVFELHHIIRVLKISITDTNSKKERTIFKVKLETTPGNVMFEANVYADDSTRDLKVGNDINRLNLYKGQADCVSNALLRPFCYCKRLPAK</sequence>
<dbReference type="EMBL" id="CAJHNH020001111">
    <property type="protein sequence ID" value="CAG5121545.1"/>
    <property type="molecule type" value="Genomic_DNA"/>
</dbReference>
<dbReference type="CDD" id="cd16021">
    <property type="entry name" value="ALP_like"/>
    <property type="match status" value="1"/>
</dbReference>
<dbReference type="SUPFAM" id="SSF53649">
    <property type="entry name" value="Alkaline phosphatase-like"/>
    <property type="match status" value="1"/>
</dbReference>
<keyword evidence="1" id="KW-0812">Transmembrane</keyword>
<dbReference type="PANTHER" id="PTHR10974:SF1">
    <property type="entry name" value="FI08016P-RELATED"/>
    <property type="match status" value="1"/>
</dbReference>
<evidence type="ECO:0000313" key="2">
    <source>
        <dbReference type="EMBL" id="CAG5121545.1"/>
    </source>
</evidence>
<dbReference type="OrthoDB" id="413313at2759"/>
<name>A0A8S3Z0N4_9EUPU</name>
<evidence type="ECO:0000313" key="3">
    <source>
        <dbReference type="Proteomes" id="UP000678393"/>
    </source>
</evidence>
<dbReference type="Pfam" id="PF02995">
    <property type="entry name" value="DUF229"/>
    <property type="match status" value="1"/>
</dbReference>
<dbReference type="AlphaFoldDB" id="A0A8S3Z0N4"/>
<dbReference type="Proteomes" id="UP000678393">
    <property type="component" value="Unassembled WGS sequence"/>
</dbReference>
<gene>
    <name evidence="2" type="ORF">CUNI_LOCUS7103</name>
</gene>
<dbReference type="InterPro" id="IPR017850">
    <property type="entry name" value="Alkaline_phosphatase_core_sf"/>
</dbReference>
<keyword evidence="1" id="KW-0472">Membrane</keyword>
<dbReference type="GO" id="GO:0005615">
    <property type="term" value="C:extracellular space"/>
    <property type="evidence" value="ECO:0007669"/>
    <property type="project" value="TreeGrafter"/>
</dbReference>
<evidence type="ECO:0000256" key="1">
    <source>
        <dbReference type="SAM" id="Phobius"/>
    </source>
</evidence>
<keyword evidence="1" id="KW-1133">Transmembrane helix</keyword>
<organism evidence="2 3">
    <name type="scientific">Candidula unifasciata</name>
    <dbReference type="NCBI Taxonomy" id="100452"/>
    <lineage>
        <taxon>Eukaryota</taxon>
        <taxon>Metazoa</taxon>
        <taxon>Spiralia</taxon>
        <taxon>Lophotrochozoa</taxon>
        <taxon>Mollusca</taxon>
        <taxon>Gastropoda</taxon>
        <taxon>Heterobranchia</taxon>
        <taxon>Euthyneura</taxon>
        <taxon>Panpulmonata</taxon>
        <taxon>Eupulmonata</taxon>
        <taxon>Stylommatophora</taxon>
        <taxon>Helicina</taxon>
        <taxon>Helicoidea</taxon>
        <taxon>Geomitridae</taxon>
        <taxon>Candidula</taxon>
    </lineage>
</organism>
<feature type="transmembrane region" description="Helical" evidence="1">
    <location>
        <begin position="6"/>
        <end position="25"/>
    </location>
</feature>
<dbReference type="PANTHER" id="PTHR10974">
    <property type="entry name" value="FI08016P-RELATED"/>
    <property type="match status" value="1"/>
</dbReference>
<accession>A0A8S3Z0N4</accession>
<keyword evidence="3" id="KW-1185">Reference proteome</keyword>
<comment type="caution">
    <text evidence="2">The sequence shown here is derived from an EMBL/GenBank/DDBJ whole genome shotgun (WGS) entry which is preliminary data.</text>
</comment>
<reference evidence="2" key="1">
    <citation type="submission" date="2021-04" db="EMBL/GenBank/DDBJ databases">
        <authorList>
            <consortium name="Molecular Ecology Group"/>
        </authorList>
    </citation>
    <scope>NUCLEOTIDE SEQUENCE</scope>
</reference>
<dbReference type="InterPro" id="IPR004245">
    <property type="entry name" value="DUF229"/>
</dbReference>